<keyword evidence="6" id="KW-0175">Coiled coil</keyword>
<comment type="subcellular location">
    <subcellularLocation>
        <location evidence="1">Cytoplasm</location>
        <location evidence="1">Cytoskeleton</location>
    </subcellularLocation>
</comment>
<keyword evidence="13" id="KW-1185">Reference proteome</keyword>
<accession>A0ABQ7TD81</accession>
<evidence type="ECO:0000256" key="9">
    <source>
        <dbReference type="RuleBase" id="RU000394"/>
    </source>
</evidence>
<dbReference type="PANTHER" id="PTHR47968:SF62">
    <property type="entry name" value="KINESIN FAMILY MEMBER 5A"/>
    <property type="match status" value="1"/>
</dbReference>
<evidence type="ECO:0000256" key="3">
    <source>
        <dbReference type="ARBA" id="ARBA00022701"/>
    </source>
</evidence>
<dbReference type="PANTHER" id="PTHR47968">
    <property type="entry name" value="CENTROMERE PROTEIN E"/>
    <property type="match status" value="1"/>
</dbReference>
<comment type="caution">
    <text evidence="8">Lacks conserved residue(s) required for the propagation of feature annotation.</text>
</comment>
<reference evidence="12 13" key="1">
    <citation type="journal article" date="2022" name="Gigascience">
        <title>A chromosome-level genome assembly and annotation of the desert horned lizard, Phrynosoma platyrhinos, provides insight into chromosomal rearrangements among reptiles.</title>
        <authorList>
            <person name="Koochekian N."/>
            <person name="Ascanio A."/>
            <person name="Farleigh K."/>
            <person name="Card D.C."/>
            <person name="Schield D.R."/>
            <person name="Castoe T.A."/>
            <person name="Jezkova T."/>
        </authorList>
    </citation>
    <scope>NUCLEOTIDE SEQUENCE [LARGE SCALE GENOMIC DNA]</scope>
    <source>
        <strain evidence="12">NK-2021</strain>
    </source>
</reference>
<evidence type="ECO:0000313" key="12">
    <source>
        <dbReference type="EMBL" id="KAH0627685.1"/>
    </source>
</evidence>
<dbReference type="SUPFAM" id="SSF52540">
    <property type="entry name" value="P-loop containing nucleoside triphosphate hydrolases"/>
    <property type="match status" value="1"/>
</dbReference>
<gene>
    <name evidence="12" type="ORF">JD844_003781</name>
</gene>
<keyword evidence="2" id="KW-0597">Phosphoprotein</keyword>
<evidence type="ECO:0000259" key="11">
    <source>
        <dbReference type="PROSITE" id="PS50067"/>
    </source>
</evidence>
<keyword evidence="7" id="KW-0206">Cytoskeleton</keyword>
<dbReference type="Pfam" id="PF23735">
    <property type="entry name" value="KIF9"/>
    <property type="match status" value="1"/>
</dbReference>
<dbReference type="InterPro" id="IPR027417">
    <property type="entry name" value="P-loop_NTPase"/>
</dbReference>
<dbReference type="InterPro" id="IPR019821">
    <property type="entry name" value="Kinesin_motor_CS"/>
</dbReference>
<dbReference type="Pfam" id="PF00225">
    <property type="entry name" value="Kinesin"/>
    <property type="match status" value="1"/>
</dbReference>
<dbReference type="Gene3D" id="3.40.850.10">
    <property type="entry name" value="Kinesin motor domain"/>
    <property type="match status" value="2"/>
</dbReference>
<dbReference type="InterPro" id="IPR027640">
    <property type="entry name" value="Kinesin-like_fam"/>
</dbReference>
<organism evidence="12 13">
    <name type="scientific">Phrynosoma platyrhinos</name>
    <name type="common">Desert horned lizard</name>
    <dbReference type="NCBI Taxonomy" id="52577"/>
    <lineage>
        <taxon>Eukaryota</taxon>
        <taxon>Metazoa</taxon>
        <taxon>Chordata</taxon>
        <taxon>Craniata</taxon>
        <taxon>Vertebrata</taxon>
        <taxon>Euteleostomi</taxon>
        <taxon>Lepidosauria</taxon>
        <taxon>Squamata</taxon>
        <taxon>Bifurcata</taxon>
        <taxon>Unidentata</taxon>
        <taxon>Episquamata</taxon>
        <taxon>Toxicofera</taxon>
        <taxon>Iguania</taxon>
        <taxon>Phrynosomatidae</taxon>
        <taxon>Phrynosomatinae</taxon>
        <taxon>Phrynosoma</taxon>
    </lineage>
</organism>
<sequence>MCASSKRVAVFARVKPTAEFPQDMIKFGADNKTIDIYLERDYSKGVVNNKQTDWSFKLDGVLHDAPQDAVYDAVAKHLVSQGLSGYNASNPLLQVFKSVEEHGSQFITVRISYLEIYNETIYDLLSMMPLGAKASDTPLSIVESPQGVSVKGLTIHPAPNEEVALNLLFEGDTNRSVGQHALNRHSSRSHCIFTIYIECHSRILADARYVTSKISLVDLAGSERLAKSKSEGRGLKEATYINKSLSFLEQVIIALSDHNREHVPFRQSKLTYTLKDSLGGNCNTVLVANICSEPIHIVDTLSTLRFATRTKWVITEPVVNEKIDSERMVKNLEKEVLYLKEELAMHNSLLNRPPVSYEPLNEIQIAEINSQVRRYLEGAIDELDVTMTVRVDEDYRCGVVHSQAYLEQSSESQQEYETTAGRSSRVETAANDIVSIRQIHEVFNQFKAILSQQEQEVESRLRNKYTLIDKNDFATLSVVQKMMSFPTVKKEGLASPQSGKDLESVSLSRSQVAATGKELDVKETREQDSVSLETHRSDSAPKEEVATRPSSPPAKAVAFEDFKSERGSEINRIFKENKSILNDRRKKMNEVAHRVNMLKREMDTTRQALEAQKLEREQQGEYLNDEGQIIIDEEEFLLIMKLKDLRKQYRADYNELRDLRSEVQYCQHLVDRCRNRLLTEFEIWYNESFLIPEEVQEALRPGGSIRLGMIPINRVLTLDEDDQERFDRMQQEVLPFCPASVSFYNAKAKVDRKHKYSRAMTTLEQMRKKPGSVQAAVKNTPPSVLDIM</sequence>
<dbReference type="PROSITE" id="PS00411">
    <property type="entry name" value="KINESIN_MOTOR_1"/>
    <property type="match status" value="1"/>
</dbReference>
<dbReference type="InterPro" id="IPR001752">
    <property type="entry name" value="Kinesin_motor_dom"/>
</dbReference>
<comment type="similarity">
    <text evidence="8 9">Belongs to the TRAFAC class myosin-kinesin ATPase superfamily. Kinesin family.</text>
</comment>
<proteinExistence type="inferred from homology"/>
<evidence type="ECO:0000256" key="4">
    <source>
        <dbReference type="ARBA" id="ARBA00022741"/>
    </source>
</evidence>
<evidence type="ECO:0000256" key="10">
    <source>
        <dbReference type="SAM" id="MobiDB-lite"/>
    </source>
</evidence>
<evidence type="ECO:0000256" key="2">
    <source>
        <dbReference type="ARBA" id="ARBA00022553"/>
    </source>
</evidence>
<keyword evidence="3 9" id="KW-0493">Microtubule</keyword>
<evidence type="ECO:0000256" key="5">
    <source>
        <dbReference type="ARBA" id="ARBA00022840"/>
    </source>
</evidence>
<evidence type="ECO:0000256" key="1">
    <source>
        <dbReference type="ARBA" id="ARBA00004245"/>
    </source>
</evidence>
<keyword evidence="5 9" id="KW-0067">ATP-binding</keyword>
<name>A0ABQ7TD81_PHRPL</name>
<dbReference type="InterPro" id="IPR056524">
    <property type="entry name" value="KIF6/9_C"/>
</dbReference>
<keyword evidence="9" id="KW-0505">Motor protein</keyword>
<dbReference type="EMBL" id="JAIPUX010000521">
    <property type="protein sequence ID" value="KAH0627685.1"/>
    <property type="molecule type" value="Genomic_DNA"/>
</dbReference>
<keyword evidence="7" id="KW-0963">Cytoplasm</keyword>
<evidence type="ECO:0000313" key="13">
    <source>
        <dbReference type="Proteomes" id="UP000826234"/>
    </source>
</evidence>
<keyword evidence="4 9" id="KW-0547">Nucleotide-binding</keyword>
<dbReference type="InterPro" id="IPR036961">
    <property type="entry name" value="Kinesin_motor_dom_sf"/>
</dbReference>
<comment type="caution">
    <text evidence="12">The sequence shown here is derived from an EMBL/GenBank/DDBJ whole genome shotgun (WGS) entry which is preliminary data.</text>
</comment>
<feature type="domain" description="Kinesin motor" evidence="11">
    <location>
        <begin position="1"/>
        <end position="313"/>
    </location>
</feature>
<protein>
    <recommendedName>
        <fullName evidence="9">Kinesin-like protein</fullName>
    </recommendedName>
</protein>
<evidence type="ECO:0000256" key="7">
    <source>
        <dbReference type="ARBA" id="ARBA00023212"/>
    </source>
</evidence>
<evidence type="ECO:0000256" key="8">
    <source>
        <dbReference type="PROSITE-ProRule" id="PRU00283"/>
    </source>
</evidence>
<dbReference type="SMART" id="SM00129">
    <property type="entry name" value="KISc"/>
    <property type="match status" value="1"/>
</dbReference>
<feature type="compositionally biased region" description="Basic and acidic residues" evidence="10">
    <location>
        <begin position="517"/>
        <end position="546"/>
    </location>
</feature>
<dbReference type="PROSITE" id="PS50067">
    <property type="entry name" value="KINESIN_MOTOR_2"/>
    <property type="match status" value="1"/>
</dbReference>
<dbReference type="Proteomes" id="UP000826234">
    <property type="component" value="Unassembled WGS sequence"/>
</dbReference>
<dbReference type="PRINTS" id="PR00380">
    <property type="entry name" value="KINESINHEAVY"/>
</dbReference>
<evidence type="ECO:0000256" key="6">
    <source>
        <dbReference type="ARBA" id="ARBA00023054"/>
    </source>
</evidence>
<feature type="region of interest" description="Disordered" evidence="10">
    <location>
        <begin position="489"/>
        <end position="555"/>
    </location>
</feature>